<dbReference type="KEGG" id="gom:D7316_05098"/>
<proteinExistence type="inferred from homology"/>
<protein>
    <submittedName>
        <fullName evidence="5">Glucose--fructose oxidoreductase</fullName>
        <ecNumber evidence="5">1.1.99.28</ecNumber>
    </submittedName>
</protein>
<keyword evidence="2 5" id="KW-0560">Oxidoreductase</keyword>
<dbReference type="EMBL" id="CP033972">
    <property type="protein sequence ID" value="AZG48481.1"/>
    <property type="molecule type" value="Genomic_DNA"/>
</dbReference>
<dbReference type="SUPFAM" id="SSF55347">
    <property type="entry name" value="Glyceraldehyde-3-phosphate dehydrogenase-like, C-terminal domain"/>
    <property type="match status" value="1"/>
</dbReference>
<dbReference type="Gene3D" id="3.30.360.10">
    <property type="entry name" value="Dihydrodipicolinate Reductase, domain 2"/>
    <property type="match status" value="1"/>
</dbReference>
<evidence type="ECO:0000256" key="2">
    <source>
        <dbReference type="ARBA" id="ARBA00023002"/>
    </source>
</evidence>
<dbReference type="GO" id="GO:0047061">
    <property type="term" value="F:glucose-fructose oxidoreductase activity"/>
    <property type="evidence" value="ECO:0007669"/>
    <property type="project" value="UniProtKB-EC"/>
</dbReference>
<dbReference type="InterPro" id="IPR000683">
    <property type="entry name" value="Gfo/Idh/MocA-like_OxRdtase_N"/>
</dbReference>
<dbReference type="SUPFAM" id="SSF51735">
    <property type="entry name" value="NAD(P)-binding Rossmann-fold domains"/>
    <property type="match status" value="1"/>
</dbReference>
<evidence type="ECO:0000313" key="6">
    <source>
        <dbReference type="Proteomes" id="UP000271469"/>
    </source>
</evidence>
<reference evidence="5 6" key="1">
    <citation type="submission" date="2018-11" db="EMBL/GenBank/DDBJ databases">
        <title>Gordonia insulae sp. nov., isolated from an island soil.</title>
        <authorList>
            <person name="Kim Y.S."/>
            <person name="Kim S.B."/>
        </authorList>
    </citation>
    <scope>NUCLEOTIDE SEQUENCE [LARGE SCALE GENOMIC DNA]</scope>
    <source>
        <strain evidence="5 6">MMS17-SY073</strain>
    </source>
</reference>
<feature type="domain" description="GFO/IDH/MocA-like oxidoreductase" evidence="4">
    <location>
        <begin position="140"/>
        <end position="254"/>
    </location>
</feature>
<dbReference type="GO" id="GO:0000166">
    <property type="term" value="F:nucleotide binding"/>
    <property type="evidence" value="ECO:0007669"/>
    <property type="project" value="InterPro"/>
</dbReference>
<dbReference type="Gene3D" id="3.40.50.720">
    <property type="entry name" value="NAD(P)-binding Rossmann-like Domain"/>
    <property type="match status" value="1"/>
</dbReference>
<organism evidence="5 6">
    <name type="scientific">Gordonia insulae</name>
    <dbReference type="NCBI Taxonomy" id="2420509"/>
    <lineage>
        <taxon>Bacteria</taxon>
        <taxon>Bacillati</taxon>
        <taxon>Actinomycetota</taxon>
        <taxon>Actinomycetes</taxon>
        <taxon>Mycobacteriales</taxon>
        <taxon>Gordoniaceae</taxon>
        <taxon>Gordonia</taxon>
    </lineage>
</organism>
<dbReference type="EC" id="1.1.99.28" evidence="5"/>
<keyword evidence="6" id="KW-1185">Reference proteome</keyword>
<sequence>MSAPTEPLRIGILGASRIAESALVGPAQTLGHRLVAVAARDRGRAEVFAGKYGVERVLDSYDEVINDPEVDVVYNPLANSLHGRWNLTAVAAGKAVLSEKPFARNATEARQVADAARAAGVPILEGFHYLFHPLMARTFELLDAGAIGAVRDVEVVMAMPAPGDDDPRWSYDLAGGALMDLGCYALHVSRALGRWCGGRPEISGGRAVLRGPQIDESAVLDIRYPNGATGTHAVSMVAGEYVFSLRIVGDDGSLYLHDYLGPSRDDRLTVVSSKDGTVRVEHLGTRSTYTYQLEALAASIRHGSALPIDLDDAVENMRYLDEAYRAIGLDPR</sequence>
<evidence type="ECO:0000259" key="4">
    <source>
        <dbReference type="Pfam" id="PF22725"/>
    </source>
</evidence>
<evidence type="ECO:0000313" key="5">
    <source>
        <dbReference type="EMBL" id="AZG48481.1"/>
    </source>
</evidence>
<dbReference type="PANTHER" id="PTHR22604:SF105">
    <property type="entry name" value="TRANS-1,2-DIHYDROBENZENE-1,2-DIOL DEHYDROGENASE"/>
    <property type="match status" value="1"/>
</dbReference>
<dbReference type="RefSeq" id="WP_124710677.1">
    <property type="nucleotide sequence ID" value="NZ_CP033972.1"/>
</dbReference>
<dbReference type="AlphaFoldDB" id="A0A3G8JTK6"/>
<dbReference type="OrthoDB" id="9815825at2"/>
<gene>
    <name evidence="5" type="primary">gfo</name>
    <name evidence="5" type="ORF">D7316_05098</name>
</gene>
<feature type="domain" description="Gfo/Idh/MocA-like oxidoreductase N-terminal" evidence="3">
    <location>
        <begin position="8"/>
        <end position="125"/>
    </location>
</feature>
<comment type="similarity">
    <text evidence="1">Belongs to the Gfo/Idh/MocA family.</text>
</comment>
<dbReference type="InterPro" id="IPR055170">
    <property type="entry name" value="GFO_IDH_MocA-like_dom"/>
</dbReference>
<evidence type="ECO:0000256" key="1">
    <source>
        <dbReference type="ARBA" id="ARBA00010928"/>
    </source>
</evidence>
<name>A0A3G8JTK6_9ACTN</name>
<dbReference type="PANTHER" id="PTHR22604">
    <property type="entry name" value="OXIDOREDUCTASES"/>
    <property type="match status" value="1"/>
</dbReference>
<dbReference type="Pfam" id="PF22725">
    <property type="entry name" value="GFO_IDH_MocA_C3"/>
    <property type="match status" value="1"/>
</dbReference>
<dbReference type="Pfam" id="PF01408">
    <property type="entry name" value="GFO_IDH_MocA"/>
    <property type="match status" value="1"/>
</dbReference>
<dbReference type="Proteomes" id="UP000271469">
    <property type="component" value="Chromosome"/>
</dbReference>
<evidence type="ECO:0000259" key="3">
    <source>
        <dbReference type="Pfam" id="PF01408"/>
    </source>
</evidence>
<dbReference type="InterPro" id="IPR036291">
    <property type="entry name" value="NAD(P)-bd_dom_sf"/>
</dbReference>
<accession>A0A3G8JTK6</accession>
<dbReference type="InterPro" id="IPR050984">
    <property type="entry name" value="Gfo/Idh/MocA_domain"/>
</dbReference>